<reference evidence="10" key="1">
    <citation type="submission" date="2021-11" db="EMBL/GenBank/DDBJ databases">
        <authorList>
            <person name="Schell T."/>
        </authorList>
    </citation>
    <scope>NUCLEOTIDE SEQUENCE</scope>
    <source>
        <strain evidence="10">M5</strain>
    </source>
</reference>
<keyword evidence="7" id="KW-0238">DNA-binding</keyword>
<organism evidence="10 11">
    <name type="scientific">Daphnia galeata</name>
    <dbReference type="NCBI Taxonomy" id="27404"/>
    <lineage>
        <taxon>Eukaryota</taxon>
        <taxon>Metazoa</taxon>
        <taxon>Ecdysozoa</taxon>
        <taxon>Arthropoda</taxon>
        <taxon>Crustacea</taxon>
        <taxon>Branchiopoda</taxon>
        <taxon>Diplostraca</taxon>
        <taxon>Cladocera</taxon>
        <taxon>Anomopoda</taxon>
        <taxon>Daphniidae</taxon>
        <taxon>Daphnia</taxon>
    </lineage>
</organism>
<evidence type="ECO:0000256" key="6">
    <source>
        <dbReference type="ARBA" id="ARBA00022895"/>
    </source>
</evidence>
<comment type="similarity">
    <text evidence="3">Belongs to the CTC1 family.</text>
</comment>
<dbReference type="InterPro" id="IPR029156">
    <property type="entry name" value="CTC1"/>
</dbReference>
<proteinExistence type="inferred from homology"/>
<dbReference type="GO" id="GO:0045740">
    <property type="term" value="P:positive regulation of DNA replication"/>
    <property type="evidence" value="ECO:0007669"/>
    <property type="project" value="TreeGrafter"/>
</dbReference>
<dbReference type="Pfam" id="PF15489">
    <property type="entry name" value="CTC1"/>
    <property type="match status" value="2"/>
</dbReference>
<evidence type="ECO:0000256" key="9">
    <source>
        <dbReference type="SAM" id="MobiDB-lite"/>
    </source>
</evidence>
<evidence type="ECO:0000256" key="7">
    <source>
        <dbReference type="ARBA" id="ARBA00023125"/>
    </source>
</evidence>
<accession>A0A8J2RPM9</accession>
<dbReference type="Proteomes" id="UP000789390">
    <property type="component" value="Unassembled WGS sequence"/>
</dbReference>
<dbReference type="EMBL" id="CAKKLH010000162">
    <property type="protein sequence ID" value="CAH0104961.1"/>
    <property type="molecule type" value="Genomic_DNA"/>
</dbReference>
<name>A0A8J2RPM9_9CRUS</name>
<dbReference type="AlphaFoldDB" id="A0A8J2RPM9"/>
<dbReference type="GO" id="GO:0010833">
    <property type="term" value="P:telomere maintenance via telomere lengthening"/>
    <property type="evidence" value="ECO:0007669"/>
    <property type="project" value="TreeGrafter"/>
</dbReference>
<dbReference type="OrthoDB" id="2314520at2759"/>
<feature type="compositionally biased region" description="Low complexity" evidence="9">
    <location>
        <begin position="472"/>
        <end position="485"/>
    </location>
</feature>
<dbReference type="PANTHER" id="PTHR14865:SF2">
    <property type="entry name" value="CST COMPLEX SUBUNIT CTC1"/>
    <property type="match status" value="1"/>
</dbReference>
<dbReference type="GO" id="GO:0042162">
    <property type="term" value="F:telomeric DNA binding"/>
    <property type="evidence" value="ECO:0007669"/>
    <property type="project" value="TreeGrafter"/>
</dbReference>
<comment type="subcellular location">
    <subcellularLocation>
        <location evidence="2">Chromosome</location>
        <location evidence="2">Telomere</location>
    </subcellularLocation>
    <subcellularLocation>
        <location evidence="1">Nucleus</location>
    </subcellularLocation>
</comment>
<evidence type="ECO:0000256" key="3">
    <source>
        <dbReference type="ARBA" id="ARBA00006332"/>
    </source>
</evidence>
<comment type="caution">
    <text evidence="10">The sequence shown here is derived from an EMBL/GenBank/DDBJ whole genome shotgun (WGS) entry which is preliminary data.</text>
</comment>
<gene>
    <name evidence="10" type="ORF">DGAL_LOCUS7892</name>
</gene>
<dbReference type="PANTHER" id="PTHR14865">
    <property type="entry name" value="CST COMPLEX SUBUNIT CTC1"/>
    <property type="match status" value="1"/>
</dbReference>
<evidence type="ECO:0000313" key="10">
    <source>
        <dbReference type="EMBL" id="CAH0104961.1"/>
    </source>
</evidence>
<dbReference type="GO" id="GO:0003697">
    <property type="term" value="F:single-stranded DNA binding"/>
    <property type="evidence" value="ECO:0007669"/>
    <property type="project" value="InterPro"/>
</dbReference>
<dbReference type="GO" id="GO:1990879">
    <property type="term" value="C:CST complex"/>
    <property type="evidence" value="ECO:0007669"/>
    <property type="project" value="TreeGrafter"/>
</dbReference>
<evidence type="ECO:0000313" key="11">
    <source>
        <dbReference type="Proteomes" id="UP000789390"/>
    </source>
</evidence>
<keyword evidence="11" id="KW-1185">Reference proteome</keyword>
<keyword evidence="6" id="KW-0779">Telomere</keyword>
<dbReference type="InterPro" id="IPR042617">
    <property type="entry name" value="CTC1-like"/>
</dbReference>
<evidence type="ECO:0000256" key="1">
    <source>
        <dbReference type="ARBA" id="ARBA00004123"/>
    </source>
</evidence>
<feature type="region of interest" description="Disordered" evidence="9">
    <location>
        <begin position="452"/>
        <end position="485"/>
    </location>
</feature>
<evidence type="ECO:0000256" key="2">
    <source>
        <dbReference type="ARBA" id="ARBA00004574"/>
    </source>
</evidence>
<keyword evidence="5" id="KW-0158">Chromosome</keyword>
<evidence type="ECO:0000256" key="4">
    <source>
        <dbReference type="ARBA" id="ARBA00016175"/>
    </source>
</evidence>
<evidence type="ECO:0000256" key="8">
    <source>
        <dbReference type="ARBA" id="ARBA00023242"/>
    </source>
</evidence>
<keyword evidence="8" id="KW-0539">Nucleus</keyword>
<protein>
    <recommendedName>
        <fullName evidence="4">CST complex subunit CTC1</fullName>
    </recommendedName>
</protein>
<sequence length="913" mass="103525">MVTDRNHLTNWKEILVMRQWIKLDELKRVTISGHNNSKPISVLETTKNSQLTKIEKALVANSLSSNLINYEGKITDDTFGSSGFYQLDDSLTLCLTYMKLVTSIPIIKKGDTVVIHGAHRLRVRDKFLLLICGRGNLVNRTIHKENEGLFPKSSKEDSQNYLQHLALENNYSIGLMFHLYELCKIVCDKLTGILPRENITRKLVSTNQKGVLSSLMDHIVTSTSQIGPKSRSLSREFLEHGAGCAPCNKDTCWNIDVWPLDPVDMERRCNDGELWVTNNINPDDKNKETTTSPIAALPPLYWKHDVAPIDSRSDRISVLMGILSFLNGRWVLRDGNASVECVAVDGDCHQFRERCVFASKFNVHRECFTVGDPAEQQQRVYISIEEFHAASLPLAKPDAVDEISSSSTTESVRFLALNKSLPQMIYSSDTAIRHVFGYLIVASLHGQSTSLEANRFDHKRRKKDEHSDLMRQQQQHQLQTTSQSTEGGSANCILLVSHDHPTLSYPDLMEGRVYEIRLDRRKLLSNPIYLSALKEVPQYALKNHVYLVPDVVPIYPVAYHLPKTESYMRRDVLRAEECLSLDEIGQTVSLRGRIVDRMHMEPRFSSERIGQTYTTHRGTTWLGIPGNKKLILKIGDDRESSFGSKIDVYFNLREGQVYPLGLFGGTEVELTWLCLRKTQKTGRLYCTSTLLTCIRLLKIGRNFGQSKPRIEMMKDACIGRRYFSQLENIRPKDVFSCLVTVRYIHKISINCLCSGCGNAVTRGTCTYVGCHWNQPSCKVDLKAWCTVEDGTGQALIFLSGDCCRSWLKLPANIWKILQENVLPHEGEFVYLSSKSRPPAISVASQILSLYCDTSVHLRRPLRVIVDKLTNNNEVNAGQERTQAYFLRNHQKNRLFCLHVGEMDSTLCANELSG</sequence>
<evidence type="ECO:0000256" key="5">
    <source>
        <dbReference type="ARBA" id="ARBA00022454"/>
    </source>
</evidence>